<dbReference type="AlphaFoldDB" id="A0A5M3N4P4"/>
<dbReference type="GO" id="GO:0045332">
    <property type="term" value="P:phospholipid translocation"/>
    <property type="evidence" value="ECO:0007669"/>
    <property type="project" value="TreeGrafter"/>
</dbReference>
<organism evidence="3 4">
    <name type="scientific">Coniophora puteana (strain RWD-64-598)</name>
    <name type="common">Brown rot fungus</name>
    <dbReference type="NCBI Taxonomy" id="741705"/>
    <lineage>
        <taxon>Eukaryota</taxon>
        <taxon>Fungi</taxon>
        <taxon>Dikarya</taxon>
        <taxon>Basidiomycota</taxon>
        <taxon>Agaricomycotina</taxon>
        <taxon>Agaricomycetes</taxon>
        <taxon>Agaricomycetidae</taxon>
        <taxon>Boletales</taxon>
        <taxon>Coniophorineae</taxon>
        <taxon>Coniophoraceae</taxon>
        <taxon>Coniophora</taxon>
    </lineage>
</organism>
<dbReference type="GO" id="GO:0005886">
    <property type="term" value="C:plasma membrane"/>
    <property type="evidence" value="ECO:0007669"/>
    <property type="project" value="TreeGrafter"/>
</dbReference>
<dbReference type="GO" id="GO:0006897">
    <property type="term" value="P:endocytosis"/>
    <property type="evidence" value="ECO:0007669"/>
    <property type="project" value="TreeGrafter"/>
</dbReference>
<gene>
    <name evidence="3" type="ORF">CONPUDRAFT_17473</name>
</gene>
<dbReference type="PANTHER" id="PTHR24092">
    <property type="entry name" value="PROBABLE PHOSPHOLIPID-TRANSPORTING ATPASE"/>
    <property type="match status" value="1"/>
</dbReference>
<sequence length="103" mass="11662">KSSPSNIVQNQKYRILTSGPIVQYDQFTLFNVYFPLVTPSQLTTVLKIGLIFTYINPLAFVLCVTMGKEAYDDYKRNPRDRKAYPSSTTRSQLASCRPSKSSS</sequence>
<keyword evidence="4" id="KW-1185">Reference proteome</keyword>
<feature type="non-terminal residue" evidence="3">
    <location>
        <position position="1"/>
    </location>
</feature>
<keyword evidence="2" id="KW-1133">Transmembrane helix</keyword>
<reference evidence="4" key="1">
    <citation type="journal article" date="2012" name="Science">
        <title>The Paleozoic origin of enzymatic lignin decomposition reconstructed from 31 fungal genomes.</title>
        <authorList>
            <person name="Floudas D."/>
            <person name="Binder M."/>
            <person name="Riley R."/>
            <person name="Barry K."/>
            <person name="Blanchette R.A."/>
            <person name="Henrissat B."/>
            <person name="Martinez A.T."/>
            <person name="Otillar R."/>
            <person name="Spatafora J.W."/>
            <person name="Yadav J.S."/>
            <person name="Aerts A."/>
            <person name="Benoit I."/>
            <person name="Boyd A."/>
            <person name="Carlson A."/>
            <person name="Copeland A."/>
            <person name="Coutinho P.M."/>
            <person name="de Vries R.P."/>
            <person name="Ferreira P."/>
            <person name="Findley K."/>
            <person name="Foster B."/>
            <person name="Gaskell J."/>
            <person name="Glotzer D."/>
            <person name="Gorecki P."/>
            <person name="Heitman J."/>
            <person name="Hesse C."/>
            <person name="Hori C."/>
            <person name="Igarashi K."/>
            <person name="Jurgens J.A."/>
            <person name="Kallen N."/>
            <person name="Kersten P."/>
            <person name="Kohler A."/>
            <person name="Kuees U."/>
            <person name="Kumar T.K.A."/>
            <person name="Kuo A."/>
            <person name="LaButti K."/>
            <person name="Larrondo L.F."/>
            <person name="Lindquist E."/>
            <person name="Ling A."/>
            <person name="Lombard V."/>
            <person name="Lucas S."/>
            <person name="Lundell T."/>
            <person name="Martin R."/>
            <person name="McLaughlin D.J."/>
            <person name="Morgenstern I."/>
            <person name="Morin E."/>
            <person name="Murat C."/>
            <person name="Nagy L.G."/>
            <person name="Nolan M."/>
            <person name="Ohm R.A."/>
            <person name="Patyshakuliyeva A."/>
            <person name="Rokas A."/>
            <person name="Ruiz-Duenas F.J."/>
            <person name="Sabat G."/>
            <person name="Salamov A."/>
            <person name="Samejima M."/>
            <person name="Schmutz J."/>
            <person name="Slot J.C."/>
            <person name="St John F."/>
            <person name="Stenlid J."/>
            <person name="Sun H."/>
            <person name="Sun S."/>
            <person name="Syed K."/>
            <person name="Tsang A."/>
            <person name="Wiebenga A."/>
            <person name="Young D."/>
            <person name="Pisabarro A."/>
            <person name="Eastwood D.C."/>
            <person name="Martin F."/>
            <person name="Cullen D."/>
            <person name="Grigoriev I.V."/>
            <person name="Hibbett D.S."/>
        </authorList>
    </citation>
    <scope>NUCLEOTIDE SEQUENCE [LARGE SCALE GENOMIC DNA]</scope>
    <source>
        <strain evidence="4">RWD-64-598 SS2</strain>
    </source>
</reference>
<dbReference type="EMBL" id="JH711573">
    <property type="protein sequence ID" value="EIW86024.1"/>
    <property type="molecule type" value="Genomic_DNA"/>
</dbReference>
<evidence type="ECO:0000313" key="4">
    <source>
        <dbReference type="Proteomes" id="UP000053558"/>
    </source>
</evidence>
<evidence type="ECO:0000313" key="3">
    <source>
        <dbReference type="EMBL" id="EIW86024.1"/>
    </source>
</evidence>
<name>A0A5M3N4P4_CONPW</name>
<feature type="transmembrane region" description="Helical" evidence="2">
    <location>
        <begin position="45"/>
        <end position="67"/>
    </location>
</feature>
<feature type="region of interest" description="Disordered" evidence="1">
    <location>
        <begin position="76"/>
        <end position="103"/>
    </location>
</feature>
<accession>A0A5M3N4P4</accession>
<comment type="caution">
    <text evidence="3">The sequence shown here is derived from an EMBL/GenBank/DDBJ whole genome shotgun (WGS) entry which is preliminary data.</text>
</comment>
<feature type="compositionally biased region" description="Polar residues" evidence="1">
    <location>
        <begin position="85"/>
        <end position="103"/>
    </location>
</feature>
<evidence type="ECO:0000256" key="1">
    <source>
        <dbReference type="SAM" id="MobiDB-lite"/>
    </source>
</evidence>
<dbReference type="GO" id="GO:0005802">
    <property type="term" value="C:trans-Golgi network"/>
    <property type="evidence" value="ECO:0007669"/>
    <property type="project" value="TreeGrafter"/>
</dbReference>
<dbReference type="GO" id="GO:0140326">
    <property type="term" value="F:ATPase-coupled intramembrane lipid transporter activity"/>
    <property type="evidence" value="ECO:0007669"/>
    <property type="project" value="TreeGrafter"/>
</dbReference>
<evidence type="ECO:0008006" key="5">
    <source>
        <dbReference type="Google" id="ProtNLM"/>
    </source>
</evidence>
<dbReference type="OrthoDB" id="377733at2759"/>
<dbReference type="Proteomes" id="UP000053558">
    <property type="component" value="Unassembled WGS sequence"/>
</dbReference>
<keyword evidence="2" id="KW-0472">Membrane</keyword>
<evidence type="ECO:0000256" key="2">
    <source>
        <dbReference type="SAM" id="Phobius"/>
    </source>
</evidence>
<proteinExistence type="predicted"/>
<protein>
    <recommendedName>
        <fullName evidence="5">P-type ATPase N-terminal domain-containing protein</fullName>
    </recommendedName>
</protein>
<dbReference type="GO" id="GO:0006890">
    <property type="term" value="P:retrograde vesicle-mediated transport, Golgi to endoplasmic reticulum"/>
    <property type="evidence" value="ECO:0007669"/>
    <property type="project" value="TreeGrafter"/>
</dbReference>
<dbReference type="GO" id="GO:0005768">
    <property type="term" value="C:endosome"/>
    <property type="evidence" value="ECO:0007669"/>
    <property type="project" value="TreeGrafter"/>
</dbReference>
<keyword evidence="2" id="KW-0812">Transmembrane</keyword>
<dbReference type="PANTHER" id="PTHR24092:SF5">
    <property type="entry name" value="PHOSPHOLIPID-TRANSPORTING ATPASE"/>
    <property type="match status" value="1"/>
</dbReference>
<dbReference type="RefSeq" id="XP_007762355.1">
    <property type="nucleotide sequence ID" value="XM_007764165.1"/>
</dbReference>
<feature type="non-terminal residue" evidence="3">
    <location>
        <position position="103"/>
    </location>
</feature>
<dbReference type="GeneID" id="19206466"/>
<dbReference type="KEGG" id="cput:CONPUDRAFT_17473"/>